<evidence type="ECO:0000256" key="2">
    <source>
        <dbReference type="ARBA" id="ARBA00035294"/>
    </source>
</evidence>
<reference evidence="4 5" key="1">
    <citation type="journal article" date="2016" name="Nat. Commun.">
        <title>Thousands of microbial genomes shed light on interconnected biogeochemical processes in an aquifer system.</title>
        <authorList>
            <person name="Anantharaman K."/>
            <person name="Brown C.T."/>
            <person name="Hug L.A."/>
            <person name="Sharon I."/>
            <person name="Castelle C.J."/>
            <person name="Probst A.J."/>
            <person name="Thomas B.C."/>
            <person name="Singh A."/>
            <person name="Wilkins M.J."/>
            <person name="Karaoz U."/>
            <person name="Brodie E.L."/>
            <person name="Williams K.H."/>
            <person name="Hubbard S.S."/>
            <person name="Banfield J.F."/>
        </authorList>
    </citation>
    <scope>NUCLEOTIDE SEQUENCE [LARGE SCALE GENOMIC DNA]</scope>
</reference>
<organism evidence="4 5">
    <name type="scientific">Candidatus Sungbacteria bacterium RIFCSPHIGHO2_02_FULL_49_12</name>
    <dbReference type="NCBI Taxonomy" id="1802271"/>
    <lineage>
        <taxon>Bacteria</taxon>
        <taxon>Candidatus Sungiibacteriota</taxon>
    </lineage>
</organism>
<keyword evidence="3 4" id="KW-0689">Ribosomal protein</keyword>
<evidence type="ECO:0000256" key="3">
    <source>
        <dbReference type="HAMAP-Rule" id="MF_00360"/>
    </source>
</evidence>
<keyword evidence="3" id="KW-0687">Ribonucleoprotein</keyword>
<comment type="similarity">
    <text evidence="1 3">Belongs to the bacterial ribosomal protein bS6 family.</text>
</comment>
<dbReference type="SUPFAM" id="SSF54995">
    <property type="entry name" value="Ribosomal protein S6"/>
    <property type="match status" value="1"/>
</dbReference>
<dbReference type="HAMAP" id="MF_00360">
    <property type="entry name" value="Ribosomal_bS6"/>
    <property type="match status" value="1"/>
</dbReference>
<dbReference type="InterPro" id="IPR014717">
    <property type="entry name" value="Transl_elong_EF1B/ribsomal_bS6"/>
</dbReference>
<dbReference type="GO" id="GO:0006412">
    <property type="term" value="P:translation"/>
    <property type="evidence" value="ECO:0007669"/>
    <property type="project" value="UniProtKB-UniRule"/>
</dbReference>
<dbReference type="Pfam" id="PF01250">
    <property type="entry name" value="Ribosomal_S6"/>
    <property type="match status" value="1"/>
</dbReference>
<comment type="caution">
    <text evidence="4">The sequence shown here is derived from an EMBL/GenBank/DDBJ whole genome shotgun (WGS) entry which is preliminary data.</text>
</comment>
<dbReference type="GO" id="GO:1990904">
    <property type="term" value="C:ribonucleoprotein complex"/>
    <property type="evidence" value="ECO:0007669"/>
    <property type="project" value="UniProtKB-KW"/>
</dbReference>
<dbReference type="STRING" id="1802271.A3C11_00345"/>
<dbReference type="Proteomes" id="UP000177362">
    <property type="component" value="Unassembled WGS sequence"/>
</dbReference>
<comment type="function">
    <text evidence="3">Binds together with bS18 to 16S ribosomal RNA.</text>
</comment>
<dbReference type="InterPro" id="IPR020814">
    <property type="entry name" value="Ribosomal_S6_plastid/chlpt"/>
</dbReference>
<dbReference type="NCBIfam" id="TIGR00166">
    <property type="entry name" value="S6"/>
    <property type="match status" value="1"/>
</dbReference>
<dbReference type="Gene3D" id="3.30.70.60">
    <property type="match status" value="1"/>
</dbReference>
<dbReference type="GO" id="GO:0005840">
    <property type="term" value="C:ribosome"/>
    <property type="evidence" value="ECO:0007669"/>
    <property type="project" value="UniProtKB-KW"/>
</dbReference>
<protein>
    <recommendedName>
        <fullName evidence="2 3">Small ribosomal subunit protein bS6</fullName>
    </recommendedName>
</protein>
<name>A0A1G2KR22_9BACT</name>
<evidence type="ECO:0000313" key="5">
    <source>
        <dbReference type="Proteomes" id="UP000177362"/>
    </source>
</evidence>
<dbReference type="CDD" id="cd00473">
    <property type="entry name" value="bS6"/>
    <property type="match status" value="1"/>
</dbReference>
<proteinExistence type="inferred from homology"/>
<sequence>MESEPKKYEIAYLVSPQVPEEDVVRIAGIVTRVIEESKGMVRHVNEPKKRLLFYPIQKDRKAYFGYTTFTADGSTPAEITKKLKFEKEILRSLITEEVIVPARHIPLRAAWQPTDGSVLPAKQPIRREELPAVSAEERKTAIENIDKQLEEILGA</sequence>
<evidence type="ECO:0000313" key="4">
    <source>
        <dbReference type="EMBL" id="OHA01724.1"/>
    </source>
</evidence>
<dbReference type="InterPro" id="IPR000529">
    <property type="entry name" value="Ribosomal_bS6"/>
</dbReference>
<keyword evidence="3" id="KW-0694">RNA-binding</keyword>
<accession>A0A1G2KR22</accession>
<dbReference type="InterPro" id="IPR035980">
    <property type="entry name" value="Ribosomal_bS6_sf"/>
</dbReference>
<keyword evidence="3" id="KW-0699">rRNA-binding</keyword>
<evidence type="ECO:0000256" key="1">
    <source>
        <dbReference type="ARBA" id="ARBA00009512"/>
    </source>
</evidence>
<gene>
    <name evidence="3" type="primary">rpsF</name>
    <name evidence="4" type="ORF">A3C11_00345</name>
</gene>
<dbReference type="GO" id="GO:0019843">
    <property type="term" value="F:rRNA binding"/>
    <property type="evidence" value="ECO:0007669"/>
    <property type="project" value="UniProtKB-UniRule"/>
</dbReference>
<dbReference type="GO" id="GO:0003735">
    <property type="term" value="F:structural constituent of ribosome"/>
    <property type="evidence" value="ECO:0007669"/>
    <property type="project" value="InterPro"/>
</dbReference>
<dbReference type="AlphaFoldDB" id="A0A1G2KR22"/>
<dbReference type="EMBL" id="MHQJ01000009">
    <property type="protein sequence ID" value="OHA01724.1"/>
    <property type="molecule type" value="Genomic_DNA"/>
</dbReference>